<dbReference type="Proteomes" id="UP000033616">
    <property type="component" value="Unassembled WGS sequence"/>
</dbReference>
<keyword evidence="2" id="KW-0229">DNA integration</keyword>
<dbReference type="GO" id="GO:0015074">
    <property type="term" value="P:DNA integration"/>
    <property type="evidence" value="ECO:0007669"/>
    <property type="project" value="UniProtKB-KW"/>
</dbReference>
<dbReference type="RefSeq" id="WP_045797476.1">
    <property type="nucleotide sequence ID" value="NZ_LANP01000023.1"/>
</dbReference>
<evidence type="ECO:0000256" key="1">
    <source>
        <dbReference type="ARBA" id="ARBA00008857"/>
    </source>
</evidence>
<dbReference type="Gene3D" id="3.30.160.390">
    <property type="entry name" value="Integrase, DNA-binding domain"/>
    <property type="match status" value="1"/>
</dbReference>
<dbReference type="PANTHER" id="PTHR30629">
    <property type="entry name" value="PROPHAGE INTEGRASE"/>
    <property type="match status" value="1"/>
</dbReference>
<evidence type="ECO:0000256" key="2">
    <source>
        <dbReference type="ARBA" id="ARBA00022908"/>
    </source>
</evidence>
<dbReference type="Pfam" id="PF22022">
    <property type="entry name" value="Phage_int_M"/>
    <property type="match status" value="1"/>
</dbReference>
<dbReference type="STRING" id="1359168.OCHUTO_0872"/>
<reference evidence="6 7" key="1">
    <citation type="submission" date="2015-02" db="EMBL/GenBank/DDBJ databases">
        <title>Genome Sequencing of Rickettsiales.</title>
        <authorList>
            <person name="Daugherty S.C."/>
            <person name="Su Q."/>
            <person name="Abolude K."/>
            <person name="Beier-Sexton M."/>
            <person name="Carlyon J.A."/>
            <person name="Carter R."/>
            <person name="Day N.P."/>
            <person name="Dumler S.J."/>
            <person name="Dyachenko V."/>
            <person name="Godinez A."/>
            <person name="Kurtti T.J."/>
            <person name="Lichay M."/>
            <person name="Mullins K.E."/>
            <person name="Ott S."/>
            <person name="Pappas-Brown V."/>
            <person name="Paris D.H."/>
            <person name="Patel P."/>
            <person name="Richards A.L."/>
            <person name="Sadzewicz L."/>
            <person name="Sears K."/>
            <person name="Seidman D."/>
            <person name="Sengamalay N."/>
            <person name="Stenos J."/>
            <person name="Tallon L.J."/>
            <person name="Vincent G."/>
            <person name="Fraser C.M."/>
            <person name="Munderloh U."/>
            <person name="Dunning-Hotopp J.C."/>
        </authorList>
    </citation>
    <scope>NUCLEOTIDE SEQUENCE [LARGE SCALE GENOMIC DNA]</scope>
    <source>
        <strain evidence="6 7">Fuller</strain>
    </source>
</reference>
<dbReference type="InterPro" id="IPR053876">
    <property type="entry name" value="Phage_int_M"/>
</dbReference>
<keyword evidence="3" id="KW-0238">DNA-binding</keyword>
<dbReference type="Gene3D" id="1.10.150.130">
    <property type="match status" value="1"/>
</dbReference>
<organism evidence="6 7">
    <name type="scientific">Orientia chuto str. Dubai</name>
    <dbReference type="NCBI Taxonomy" id="1359168"/>
    <lineage>
        <taxon>Bacteria</taxon>
        <taxon>Pseudomonadati</taxon>
        <taxon>Pseudomonadota</taxon>
        <taxon>Alphaproteobacteria</taxon>
        <taxon>Rickettsiales</taxon>
        <taxon>Rickettsiaceae</taxon>
        <taxon>Rickettsieae</taxon>
        <taxon>Orientia</taxon>
    </lineage>
</organism>
<dbReference type="AlphaFoldDB" id="A0A0F3MHY9"/>
<proteinExistence type="inferred from homology"/>
<dbReference type="InterPro" id="IPR010998">
    <property type="entry name" value="Integrase_recombinase_N"/>
</dbReference>
<evidence type="ECO:0000313" key="7">
    <source>
        <dbReference type="Proteomes" id="UP000033616"/>
    </source>
</evidence>
<gene>
    <name evidence="6" type="ORF">OCHUTO_0872</name>
</gene>
<evidence type="ECO:0000259" key="5">
    <source>
        <dbReference type="Pfam" id="PF22022"/>
    </source>
</evidence>
<feature type="domain" description="Integrase DNA-binding" evidence="4">
    <location>
        <begin position="19"/>
        <end position="97"/>
    </location>
</feature>
<name>A0A0F3MHY9_9RICK</name>
<dbReference type="GO" id="GO:0003677">
    <property type="term" value="F:DNA binding"/>
    <property type="evidence" value="ECO:0007669"/>
    <property type="project" value="UniProtKB-KW"/>
</dbReference>
<evidence type="ECO:0000259" key="4">
    <source>
        <dbReference type="Pfam" id="PF13356"/>
    </source>
</evidence>
<dbReference type="SUPFAM" id="SSF56349">
    <property type="entry name" value="DNA breaking-rejoining enzymes"/>
    <property type="match status" value="1"/>
</dbReference>
<dbReference type="PANTHER" id="PTHR30629:SF2">
    <property type="entry name" value="PROPHAGE INTEGRASE INTS-RELATED"/>
    <property type="match status" value="1"/>
</dbReference>
<comment type="caution">
    <text evidence="6">The sequence shown here is derived from an EMBL/GenBank/DDBJ whole genome shotgun (WGS) entry which is preliminary data.</text>
</comment>
<protein>
    <submittedName>
        <fullName evidence="6">Uncharacterized protein</fullName>
    </submittedName>
</protein>
<feature type="non-terminal residue" evidence="6">
    <location>
        <position position="238"/>
    </location>
</feature>
<accession>A0A0F3MHY9</accession>
<dbReference type="InterPro" id="IPR011010">
    <property type="entry name" value="DNA_brk_join_enz"/>
</dbReference>
<evidence type="ECO:0000256" key="3">
    <source>
        <dbReference type="ARBA" id="ARBA00023125"/>
    </source>
</evidence>
<keyword evidence="7" id="KW-1185">Reference proteome</keyword>
<dbReference type="EMBL" id="LANP01000023">
    <property type="protein sequence ID" value="KJV55388.1"/>
    <property type="molecule type" value="Genomic_DNA"/>
</dbReference>
<dbReference type="OrthoDB" id="6388170at2"/>
<dbReference type="InterPro" id="IPR038488">
    <property type="entry name" value="Integrase_DNA-bd_sf"/>
</dbReference>
<dbReference type="InterPro" id="IPR050808">
    <property type="entry name" value="Phage_Integrase"/>
</dbReference>
<dbReference type="InterPro" id="IPR025166">
    <property type="entry name" value="Integrase_DNA_bind_dom"/>
</dbReference>
<dbReference type="Pfam" id="PF13356">
    <property type="entry name" value="Arm-DNA-bind_3"/>
    <property type="match status" value="1"/>
</dbReference>
<feature type="domain" description="Phage integrase central" evidence="5">
    <location>
        <begin position="114"/>
        <end position="205"/>
    </location>
</feature>
<sequence>MSSIVLKFTNRLLSKIDTPNEKITIVYRDETERGLVLRVSSSGTKIFYLYKKYKNQGLKIKIGPYPDLSVRDARKKARELKTLLAKDIDPREVKRKKYIEENEKRIKEKQDITFEELHNKYIEEYSKIYTEHWKQYAAKIYNHASQSLYSKKINKIEKNDIEKVFNNITKKKQYGGANQVLKGIQSIFNKAIKWGLIEKNPALGIEKHKMQARERRLTYDEIPKFLRVVKKDKSEIIK</sequence>
<evidence type="ECO:0000313" key="6">
    <source>
        <dbReference type="EMBL" id="KJV55388.1"/>
    </source>
</evidence>
<comment type="similarity">
    <text evidence="1">Belongs to the 'phage' integrase family.</text>
</comment>